<reference evidence="3" key="1">
    <citation type="submission" date="2017-09" db="EMBL/GenBank/DDBJ databases">
        <title>Depth-based differentiation of microbial function through sediment-hosted aquifers and enrichment of novel symbionts in the deep terrestrial subsurface.</title>
        <authorList>
            <person name="Probst A.J."/>
            <person name="Ladd B."/>
            <person name="Jarett J.K."/>
            <person name="Geller-Mcgrath D.E."/>
            <person name="Sieber C.M.K."/>
            <person name="Emerson J.B."/>
            <person name="Anantharaman K."/>
            <person name="Thomas B.C."/>
            <person name="Malmstrom R."/>
            <person name="Stieglmeier M."/>
            <person name="Klingl A."/>
            <person name="Woyke T."/>
            <person name="Ryan C.M."/>
            <person name="Banfield J.F."/>
        </authorList>
    </citation>
    <scope>NUCLEOTIDE SEQUENCE [LARGE SCALE GENOMIC DNA]</scope>
</reference>
<evidence type="ECO:0008006" key="4">
    <source>
        <dbReference type="Google" id="ProtNLM"/>
    </source>
</evidence>
<dbReference type="Proteomes" id="UP000230137">
    <property type="component" value="Unassembled WGS sequence"/>
</dbReference>
<feature type="transmembrane region" description="Helical" evidence="1">
    <location>
        <begin position="12"/>
        <end position="32"/>
    </location>
</feature>
<comment type="caution">
    <text evidence="2">The sequence shown here is derived from an EMBL/GenBank/DDBJ whole genome shotgun (WGS) entry which is preliminary data.</text>
</comment>
<protein>
    <recommendedName>
        <fullName evidence="4">Phosphatidic acid phosphatase type 2/haloperoxidase domain-containing protein</fullName>
    </recommendedName>
</protein>
<keyword evidence="1" id="KW-0472">Membrane</keyword>
<name>A0A2M7W4V6_9BACT</name>
<evidence type="ECO:0000313" key="2">
    <source>
        <dbReference type="EMBL" id="PJA20941.1"/>
    </source>
</evidence>
<gene>
    <name evidence="2" type="ORF">COX60_00220</name>
</gene>
<dbReference type="EMBL" id="PFQF01000005">
    <property type="protein sequence ID" value="PJA20941.1"/>
    <property type="molecule type" value="Genomic_DNA"/>
</dbReference>
<feature type="transmembrane region" description="Helical" evidence="1">
    <location>
        <begin position="177"/>
        <end position="199"/>
    </location>
</feature>
<accession>A0A2M7W4V6</accession>
<feature type="transmembrane region" description="Helical" evidence="1">
    <location>
        <begin position="142"/>
        <end position="165"/>
    </location>
</feature>
<feature type="transmembrane region" description="Helical" evidence="1">
    <location>
        <begin position="83"/>
        <end position="103"/>
    </location>
</feature>
<keyword evidence="1" id="KW-0812">Transmembrane</keyword>
<proteinExistence type="predicted"/>
<feature type="transmembrane region" description="Helical" evidence="1">
    <location>
        <begin position="109"/>
        <end position="130"/>
    </location>
</feature>
<feature type="transmembrane region" description="Helical" evidence="1">
    <location>
        <begin position="38"/>
        <end position="62"/>
    </location>
</feature>
<evidence type="ECO:0000313" key="3">
    <source>
        <dbReference type="Proteomes" id="UP000230137"/>
    </source>
</evidence>
<evidence type="ECO:0000256" key="1">
    <source>
        <dbReference type="SAM" id="Phobius"/>
    </source>
</evidence>
<sequence>MITKKNPDLFNFISFIFNPENVIPLLLIILAFKSFSGASLYGWIFMIVVFNYLFNYIWLYYLSFLGVEVDKPLEKGSVKKDRLLALIPQILVLGLEMVISDLYGQQQPFHAGIVLFLIGGILFSLVTYYWKISAHAATTASLFTALTVIISFWYLFTFLLVPIIYVSRKKLYRHTDYQLIMGNLLGIIVTLVILDWYGLVIAKV</sequence>
<dbReference type="AlphaFoldDB" id="A0A2M7W4V6"/>
<keyword evidence="1" id="KW-1133">Transmembrane helix</keyword>
<organism evidence="2 3">
    <name type="scientific">Candidatus Berkelbacteria bacterium CG_4_10_14_0_2_um_filter_35_9_33_12</name>
    <dbReference type="NCBI Taxonomy" id="1974499"/>
    <lineage>
        <taxon>Bacteria</taxon>
        <taxon>Candidatus Berkelbacteria</taxon>
    </lineage>
</organism>